<name>A0A5J5C8W3_9ASTE</name>
<keyword evidence="4" id="KW-1185">Reference proteome</keyword>
<reference evidence="3 4" key="1">
    <citation type="submission" date="2019-09" db="EMBL/GenBank/DDBJ databases">
        <title>A chromosome-level genome assembly of the Chinese tupelo Nyssa sinensis.</title>
        <authorList>
            <person name="Yang X."/>
            <person name="Kang M."/>
            <person name="Yang Y."/>
            <person name="Xiong H."/>
            <person name="Wang M."/>
            <person name="Zhang Z."/>
            <person name="Wang Z."/>
            <person name="Wu H."/>
            <person name="Ma T."/>
            <person name="Liu J."/>
            <person name="Xi Z."/>
        </authorList>
    </citation>
    <scope>NUCLEOTIDE SEQUENCE [LARGE SCALE GENOMIC DNA]</scope>
    <source>
        <strain evidence="3">J267</strain>
        <tissue evidence="3">Leaf</tissue>
    </source>
</reference>
<evidence type="ECO:0000256" key="1">
    <source>
        <dbReference type="SAM" id="MobiDB-lite"/>
    </source>
</evidence>
<accession>A0A5J5C8W3</accession>
<keyword evidence="2" id="KW-1133">Transmembrane helix</keyword>
<keyword evidence="2" id="KW-0472">Membrane</keyword>
<dbReference type="OrthoDB" id="2013508at2759"/>
<proteinExistence type="predicted"/>
<dbReference type="EMBL" id="CM018031">
    <property type="protein sequence ID" value="KAA8550011.1"/>
    <property type="molecule type" value="Genomic_DNA"/>
</dbReference>
<evidence type="ECO:0000313" key="4">
    <source>
        <dbReference type="Proteomes" id="UP000325577"/>
    </source>
</evidence>
<feature type="region of interest" description="Disordered" evidence="1">
    <location>
        <begin position="57"/>
        <end position="95"/>
    </location>
</feature>
<feature type="compositionally biased region" description="Polar residues" evidence="1">
    <location>
        <begin position="181"/>
        <end position="199"/>
    </location>
</feature>
<gene>
    <name evidence="3" type="ORF">F0562_001695</name>
</gene>
<dbReference type="PANTHER" id="PTHR36004:SF1">
    <property type="entry name" value="AT-RICH INTERACTIVE DOMAIN PROTEIN"/>
    <property type="match status" value="1"/>
</dbReference>
<sequence>MALTIGRGGGSGLLCGSTGRSSFSRILFPLNPPWSLPFTARNSHIVSAAKKLSSRTGKFDSKNKRSVTTTKDEEDEKQQRTAQIEREDNGSARGAVDISDAVDDGYFLPVLPGDKPDFWEGPQWDAFGFFVQYMWAFGIVFALVACGIAVATYNEGATDFKNTPVYKESIQSRELLEEPDASNSDVFESNPTEQAPSLE</sequence>
<protein>
    <submittedName>
        <fullName evidence="3">Uncharacterized protein</fullName>
    </submittedName>
</protein>
<dbReference type="PANTHER" id="PTHR36004">
    <property type="entry name" value="AT-RICH INTERACTIVE DOMAIN PROTEIN"/>
    <property type="match status" value="1"/>
</dbReference>
<keyword evidence="2" id="KW-0812">Transmembrane</keyword>
<evidence type="ECO:0000313" key="3">
    <source>
        <dbReference type="EMBL" id="KAA8550011.1"/>
    </source>
</evidence>
<organism evidence="3 4">
    <name type="scientific">Nyssa sinensis</name>
    <dbReference type="NCBI Taxonomy" id="561372"/>
    <lineage>
        <taxon>Eukaryota</taxon>
        <taxon>Viridiplantae</taxon>
        <taxon>Streptophyta</taxon>
        <taxon>Embryophyta</taxon>
        <taxon>Tracheophyta</taxon>
        <taxon>Spermatophyta</taxon>
        <taxon>Magnoliopsida</taxon>
        <taxon>eudicotyledons</taxon>
        <taxon>Gunneridae</taxon>
        <taxon>Pentapetalae</taxon>
        <taxon>asterids</taxon>
        <taxon>Cornales</taxon>
        <taxon>Nyssaceae</taxon>
        <taxon>Nyssa</taxon>
    </lineage>
</organism>
<evidence type="ECO:0000256" key="2">
    <source>
        <dbReference type="SAM" id="Phobius"/>
    </source>
</evidence>
<feature type="compositionally biased region" description="Basic and acidic residues" evidence="1">
    <location>
        <begin position="77"/>
        <end position="90"/>
    </location>
</feature>
<dbReference type="Proteomes" id="UP000325577">
    <property type="component" value="Linkage Group LG0"/>
</dbReference>
<feature type="transmembrane region" description="Helical" evidence="2">
    <location>
        <begin position="133"/>
        <end position="153"/>
    </location>
</feature>
<feature type="region of interest" description="Disordered" evidence="1">
    <location>
        <begin position="176"/>
        <end position="199"/>
    </location>
</feature>
<dbReference type="AlphaFoldDB" id="A0A5J5C8W3"/>